<feature type="transmembrane region" description="Helical" evidence="1">
    <location>
        <begin position="6"/>
        <end position="24"/>
    </location>
</feature>
<gene>
    <name evidence="2" type="ORF">DWY25_04700</name>
</gene>
<sequence>MSQSVKIYGLIFLACVCLLLFLDFDRKLIMEDSLFESVRTTQLSVMDESLNRGDLIVNHHLTVNKNRVMRLWNEKIAENHSTLSQLEVRFVDIHEDPAAIAVSVRESGKAAMTAEMDSQYDNVVIIERNEGAE</sequence>
<proteinExistence type="predicted"/>
<keyword evidence="1" id="KW-0812">Transmembrane</keyword>
<comment type="caution">
    <text evidence="2">The sequence shown here is derived from an EMBL/GenBank/DDBJ whole genome shotgun (WGS) entry which is preliminary data.</text>
</comment>
<reference evidence="2 3" key="1">
    <citation type="submission" date="2018-08" db="EMBL/GenBank/DDBJ databases">
        <title>A genome reference for cultivated species of the human gut microbiota.</title>
        <authorList>
            <person name="Zou Y."/>
            <person name="Xue W."/>
            <person name="Luo G."/>
        </authorList>
    </citation>
    <scope>NUCLEOTIDE SEQUENCE [LARGE SCALE GENOMIC DNA]</scope>
    <source>
        <strain evidence="2 3">AF24-29</strain>
    </source>
</reference>
<dbReference type="EMBL" id="QRUP01000004">
    <property type="protein sequence ID" value="RGR75538.1"/>
    <property type="molecule type" value="Genomic_DNA"/>
</dbReference>
<dbReference type="InterPro" id="IPR035389">
    <property type="entry name" value="DUF5411"/>
</dbReference>
<evidence type="ECO:0000313" key="2">
    <source>
        <dbReference type="EMBL" id="RGR75538.1"/>
    </source>
</evidence>
<keyword evidence="1" id="KW-0472">Membrane</keyword>
<keyword evidence="3" id="KW-1185">Reference proteome</keyword>
<evidence type="ECO:0000256" key="1">
    <source>
        <dbReference type="SAM" id="Phobius"/>
    </source>
</evidence>
<organism evidence="2 3">
    <name type="scientific">Holdemania filiformis</name>
    <dbReference type="NCBI Taxonomy" id="61171"/>
    <lineage>
        <taxon>Bacteria</taxon>
        <taxon>Bacillati</taxon>
        <taxon>Bacillota</taxon>
        <taxon>Erysipelotrichia</taxon>
        <taxon>Erysipelotrichales</taxon>
        <taxon>Erysipelotrichaceae</taxon>
        <taxon>Holdemania</taxon>
    </lineage>
</organism>
<evidence type="ECO:0000313" key="3">
    <source>
        <dbReference type="Proteomes" id="UP000284178"/>
    </source>
</evidence>
<dbReference type="Pfam" id="PF17424">
    <property type="entry name" value="DUF5411"/>
    <property type="match status" value="1"/>
</dbReference>
<keyword evidence="1" id="KW-1133">Transmembrane helix</keyword>
<dbReference type="Proteomes" id="UP000284178">
    <property type="component" value="Unassembled WGS sequence"/>
</dbReference>
<protein>
    <submittedName>
        <fullName evidence="2">Uncharacterized protein</fullName>
    </submittedName>
</protein>
<dbReference type="RefSeq" id="WP_117894271.1">
    <property type="nucleotide sequence ID" value="NZ_CABJCV010000004.1"/>
</dbReference>
<dbReference type="GeneID" id="83014703"/>
<name>A0A412G4F5_9FIRM</name>
<accession>A0A412G4F5</accession>
<dbReference type="AlphaFoldDB" id="A0A412G4F5"/>